<sequence>MNKRNSKATENKPQELHGGRTFRRTRQGSIACASSECARLRGLTTTITTITTIITTATAASASIH</sequence>
<feature type="region of interest" description="Disordered" evidence="1">
    <location>
        <begin position="1"/>
        <end position="23"/>
    </location>
</feature>
<dbReference type="EMBL" id="VSRR010024265">
    <property type="protein sequence ID" value="MPC66091.1"/>
    <property type="molecule type" value="Genomic_DNA"/>
</dbReference>
<dbReference type="AlphaFoldDB" id="A0A5B7H0F1"/>
<reference evidence="2 3" key="1">
    <citation type="submission" date="2019-05" db="EMBL/GenBank/DDBJ databases">
        <title>Another draft genome of Portunus trituberculatus and its Hox gene families provides insights of decapod evolution.</title>
        <authorList>
            <person name="Jeong J.-H."/>
            <person name="Song I."/>
            <person name="Kim S."/>
            <person name="Choi T."/>
            <person name="Kim D."/>
            <person name="Ryu S."/>
            <person name="Kim W."/>
        </authorList>
    </citation>
    <scope>NUCLEOTIDE SEQUENCE [LARGE SCALE GENOMIC DNA]</scope>
    <source>
        <tissue evidence="2">Muscle</tissue>
    </source>
</reference>
<keyword evidence="3" id="KW-1185">Reference proteome</keyword>
<name>A0A5B7H0F1_PORTR</name>
<comment type="caution">
    <text evidence="2">The sequence shown here is derived from an EMBL/GenBank/DDBJ whole genome shotgun (WGS) entry which is preliminary data.</text>
</comment>
<protein>
    <submittedName>
        <fullName evidence="2">Uncharacterized protein</fullName>
    </submittedName>
</protein>
<organism evidence="2 3">
    <name type="scientific">Portunus trituberculatus</name>
    <name type="common">Swimming crab</name>
    <name type="synonym">Neptunus trituberculatus</name>
    <dbReference type="NCBI Taxonomy" id="210409"/>
    <lineage>
        <taxon>Eukaryota</taxon>
        <taxon>Metazoa</taxon>
        <taxon>Ecdysozoa</taxon>
        <taxon>Arthropoda</taxon>
        <taxon>Crustacea</taxon>
        <taxon>Multicrustacea</taxon>
        <taxon>Malacostraca</taxon>
        <taxon>Eumalacostraca</taxon>
        <taxon>Eucarida</taxon>
        <taxon>Decapoda</taxon>
        <taxon>Pleocyemata</taxon>
        <taxon>Brachyura</taxon>
        <taxon>Eubrachyura</taxon>
        <taxon>Portunoidea</taxon>
        <taxon>Portunidae</taxon>
        <taxon>Portuninae</taxon>
        <taxon>Portunus</taxon>
    </lineage>
</organism>
<proteinExistence type="predicted"/>
<evidence type="ECO:0000256" key="1">
    <source>
        <dbReference type="SAM" id="MobiDB-lite"/>
    </source>
</evidence>
<accession>A0A5B7H0F1</accession>
<evidence type="ECO:0000313" key="2">
    <source>
        <dbReference type="EMBL" id="MPC66091.1"/>
    </source>
</evidence>
<evidence type="ECO:0000313" key="3">
    <source>
        <dbReference type="Proteomes" id="UP000324222"/>
    </source>
</evidence>
<gene>
    <name evidence="2" type="ORF">E2C01_060234</name>
</gene>
<feature type="compositionally biased region" description="Basic and acidic residues" evidence="1">
    <location>
        <begin position="7"/>
        <end position="18"/>
    </location>
</feature>
<dbReference type="Proteomes" id="UP000324222">
    <property type="component" value="Unassembled WGS sequence"/>
</dbReference>